<reference evidence="4 5" key="1">
    <citation type="submission" date="2018-08" db="EMBL/GenBank/DDBJ databases">
        <title>A genome reference for cultivated species of the human gut microbiota.</title>
        <authorList>
            <person name="Zou Y."/>
            <person name="Xue W."/>
            <person name="Luo G."/>
        </authorList>
    </citation>
    <scope>NUCLEOTIDE SEQUENCE [LARGE SCALE GENOMIC DNA]</scope>
    <source>
        <strain evidence="4 5">AF14-6AC</strain>
    </source>
</reference>
<evidence type="ECO:0000313" key="4">
    <source>
        <dbReference type="EMBL" id="RGV14197.1"/>
    </source>
</evidence>
<evidence type="ECO:0000256" key="2">
    <source>
        <dbReference type="ARBA" id="ARBA00022723"/>
    </source>
</evidence>
<dbReference type="GO" id="GO:0046872">
    <property type="term" value="F:metal ion binding"/>
    <property type="evidence" value="ECO:0007669"/>
    <property type="project" value="UniProtKB-KW"/>
</dbReference>
<comment type="caution">
    <text evidence="4">The sequence shown here is derived from an EMBL/GenBank/DDBJ whole genome shotgun (WGS) entry which is preliminary data.</text>
</comment>
<evidence type="ECO:0000256" key="1">
    <source>
        <dbReference type="ARBA" id="ARBA00001968"/>
    </source>
</evidence>
<protein>
    <recommendedName>
        <fullName evidence="3">DDE Tnp4 domain-containing protein</fullName>
    </recommendedName>
</protein>
<dbReference type="EMBL" id="QRYW01000113">
    <property type="protein sequence ID" value="RGV14197.1"/>
    <property type="molecule type" value="Genomic_DNA"/>
</dbReference>
<gene>
    <name evidence="4" type="ORF">DWW24_22200</name>
</gene>
<accession>A0A412VX13</accession>
<dbReference type="Pfam" id="PF13359">
    <property type="entry name" value="DDE_Tnp_4"/>
    <property type="match status" value="1"/>
</dbReference>
<evidence type="ECO:0000259" key="3">
    <source>
        <dbReference type="Pfam" id="PF13359"/>
    </source>
</evidence>
<comment type="cofactor">
    <cofactor evidence="1">
        <name>a divalent metal cation</name>
        <dbReference type="ChEBI" id="CHEBI:60240"/>
    </cofactor>
</comment>
<evidence type="ECO:0000313" key="5">
    <source>
        <dbReference type="Proteomes" id="UP000283426"/>
    </source>
</evidence>
<dbReference type="RefSeq" id="WP_118108706.1">
    <property type="nucleotide sequence ID" value="NZ_JAHOOV010000091.1"/>
</dbReference>
<proteinExistence type="predicted"/>
<organism evidence="4 5">
    <name type="scientific">Odoribacter splanchnicus</name>
    <dbReference type="NCBI Taxonomy" id="28118"/>
    <lineage>
        <taxon>Bacteria</taxon>
        <taxon>Pseudomonadati</taxon>
        <taxon>Bacteroidota</taxon>
        <taxon>Bacteroidia</taxon>
        <taxon>Bacteroidales</taxon>
        <taxon>Odoribacteraceae</taxon>
        <taxon>Odoribacter</taxon>
    </lineage>
</organism>
<name>A0A412VX13_9BACT</name>
<feature type="domain" description="DDE Tnp4" evidence="3">
    <location>
        <begin position="12"/>
        <end position="142"/>
    </location>
</feature>
<sequence length="154" mass="17742">MKTGSQHAIVVKKTHSIKNNLLCTNQLRIVWLSSTYEGHVHDKKICDEEPLLLPKGIRLWQDTGFIGHRPDGVEICMPKKKPEGKELTAVEKQENKRISGIRIRVEHAIGGMKKCRIVKERFRCHKFGFEDMVILIACGLHNFRISYKMSHITI</sequence>
<dbReference type="Proteomes" id="UP000283426">
    <property type="component" value="Unassembled WGS sequence"/>
</dbReference>
<keyword evidence="2" id="KW-0479">Metal-binding</keyword>
<dbReference type="InterPro" id="IPR027806">
    <property type="entry name" value="HARBI1_dom"/>
</dbReference>
<dbReference type="AlphaFoldDB" id="A0A412VX13"/>